<dbReference type="EMBL" id="LAQT01000008">
    <property type="protein sequence ID" value="KPC53026.1"/>
    <property type="molecule type" value="Genomic_DNA"/>
</dbReference>
<evidence type="ECO:0000313" key="3">
    <source>
        <dbReference type="Proteomes" id="UP000037939"/>
    </source>
</evidence>
<keyword evidence="3" id="KW-1185">Reference proteome</keyword>
<sequence length="61" mass="6615">MFVKPKAGAAVPDPERGGFLPESGATVPENQYWLRREADQEIERVDADAPTTTVTEVSNAV</sequence>
<organism evidence="2 3">
    <name type="scientific">Amantichitinum ursilacus</name>
    <dbReference type="NCBI Taxonomy" id="857265"/>
    <lineage>
        <taxon>Bacteria</taxon>
        <taxon>Pseudomonadati</taxon>
        <taxon>Pseudomonadota</taxon>
        <taxon>Betaproteobacteria</taxon>
        <taxon>Neisseriales</taxon>
        <taxon>Chitinibacteraceae</taxon>
        <taxon>Amantichitinum</taxon>
    </lineage>
</organism>
<dbReference type="AlphaFoldDB" id="A0A0N0XIS8"/>
<feature type="region of interest" description="Disordered" evidence="1">
    <location>
        <begin position="1"/>
        <end position="25"/>
    </location>
</feature>
<evidence type="ECO:0000313" key="2">
    <source>
        <dbReference type="EMBL" id="KPC53026.1"/>
    </source>
</evidence>
<dbReference type="RefSeq" id="WP_053937864.1">
    <property type="nucleotide sequence ID" value="NZ_LAQT01000008.1"/>
</dbReference>
<accession>A0A0N0XIS8</accession>
<dbReference type="Pfam" id="PF10948">
    <property type="entry name" value="DUF2635"/>
    <property type="match status" value="1"/>
</dbReference>
<dbReference type="OrthoDB" id="5460329at2"/>
<proteinExistence type="predicted"/>
<evidence type="ECO:0000256" key="1">
    <source>
        <dbReference type="SAM" id="MobiDB-lite"/>
    </source>
</evidence>
<dbReference type="STRING" id="857265.WG78_11065"/>
<evidence type="ECO:0008006" key="4">
    <source>
        <dbReference type="Google" id="ProtNLM"/>
    </source>
</evidence>
<comment type="caution">
    <text evidence="2">The sequence shown here is derived from an EMBL/GenBank/DDBJ whole genome shotgun (WGS) entry which is preliminary data.</text>
</comment>
<gene>
    <name evidence="2" type="ORF">WG78_11065</name>
</gene>
<protein>
    <recommendedName>
        <fullName evidence="4">DUF2635 domain-containing protein</fullName>
    </recommendedName>
</protein>
<reference evidence="2 3" key="1">
    <citation type="submission" date="2015-07" db="EMBL/GenBank/DDBJ databases">
        <title>Draft genome sequence of the Amantichitinum ursilacus IGB-41, a new chitin-degrading bacterium.</title>
        <authorList>
            <person name="Kirstahler P."/>
            <person name="Guenther M."/>
            <person name="Grumaz C."/>
            <person name="Rupp S."/>
            <person name="Zibek S."/>
            <person name="Sohn K."/>
        </authorList>
    </citation>
    <scope>NUCLEOTIDE SEQUENCE [LARGE SCALE GENOMIC DNA]</scope>
    <source>
        <strain evidence="2 3">IGB-41</strain>
    </source>
</reference>
<dbReference type="Proteomes" id="UP000037939">
    <property type="component" value="Unassembled WGS sequence"/>
</dbReference>
<dbReference type="InterPro" id="IPR024400">
    <property type="entry name" value="DUF2635"/>
</dbReference>
<name>A0A0N0XIS8_9NEIS</name>